<evidence type="ECO:0000256" key="1">
    <source>
        <dbReference type="ARBA" id="ARBA00022630"/>
    </source>
</evidence>
<organism evidence="5 6">
    <name type="scientific">Streptomyces rapamycinicus (strain ATCC 29253 / DSM 41530 / NRRL 5491 / AYB-994)</name>
    <name type="common">Streptomyces hygroscopicus (strain ATCC 29253)</name>
    <dbReference type="NCBI Taxonomy" id="1343740"/>
    <lineage>
        <taxon>Bacteria</taxon>
        <taxon>Bacillati</taxon>
        <taxon>Actinomycetota</taxon>
        <taxon>Actinomycetes</taxon>
        <taxon>Kitasatosporales</taxon>
        <taxon>Streptomycetaceae</taxon>
        <taxon>Streptomyces</taxon>
        <taxon>Streptomyces violaceusniger group</taxon>
    </lineage>
</organism>
<gene>
    <name evidence="5" type="ORF">D3C57_104625</name>
</gene>
<evidence type="ECO:0000259" key="4">
    <source>
        <dbReference type="Pfam" id="PF00881"/>
    </source>
</evidence>
<evidence type="ECO:0000313" key="5">
    <source>
        <dbReference type="EMBL" id="RLV77628.1"/>
    </source>
</evidence>
<dbReference type="PANTHER" id="PTHR23026">
    <property type="entry name" value="NADPH NITROREDUCTASE"/>
    <property type="match status" value="1"/>
</dbReference>
<protein>
    <recommendedName>
        <fullName evidence="4">Nitroreductase domain-containing protein</fullName>
    </recommendedName>
</protein>
<dbReference type="GO" id="GO:0016491">
    <property type="term" value="F:oxidoreductase activity"/>
    <property type="evidence" value="ECO:0007669"/>
    <property type="project" value="UniProtKB-KW"/>
</dbReference>
<dbReference type="CDD" id="cd02062">
    <property type="entry name" value="Nitro_FMN_reductase"/>
    <property type="match status" value="1"/>
</dbReference>
<name>A0A3L8RDY2_STRRN</name>
<dbReference type="Pfam" id="PF00881">
    <property type="entry name" value="Nitroreductase"/>
    <property type="match status" value="1"/>
</dbReference>
<dbReference type="Gene3D" id="3.40.109.10">
    <property type="entry name" value="NADH Oxidase"/>
    <property type="match status" value="1"/>
</dbReference>
<sequence length="189" mass="20864">MDVFEAMESAMTMRWLTEEPVPDELIEKLIWAGTRAANPANAQLWDFIVVKSPEQRALLHETMISPEVRARLESLGGASANPLATLLRDAPVLIFICVSSLVPGDPREDRYKFSALYGAAQNMIVAARALGLGVTPTGLHHFATKGVRDLLNVPDHKIIGVTMPVGWAARPFRSVKRKPIADVIHFDTW</sequence>
<dbReference type="Proteomes" id="UP000281594">
    <property type="component" value="Unassembled WGS sequence"/>
</dbReference>
<dbReference type="EMBL" id="QYCY01000001">
    <property type="protein sequence ID" value="RLV77628.1"/>
    <property type="molecule type" value="Genomic_DNA"/>
</dbReference>
<evidence type="ECO:0000256" key="3">
    <source>
        <dbReference type="ARBA" id="ARBA00023002"/>
    </source>
</evidence>
<dbReference type="InterPro" id="IPR000415">
    <property type="entry name" value="Nitroreductase-like"/>
</dbReference>
<accession>A0A3L8RDY2</accession>
<proteinExistence type="predicted"/>
<dbReference type="RefSeq" id="WP_121823973.1">
    <property type="nucleotide sequence ID" value="NC_022785.1"/>
</dbReference>
<dbReference type="AlphaFoldDB" id="A0A3L8RDY2"/>
<evidence type="ECO:0000256" key="2">
    <source>
        <dbReference type="ARBA" id="ARBA00022643"/>
    </source>
</evidence>
<keyword evidence="2" id="KW-0288">FMN</keyword>
<feature type="domain" description="Nitroreductase" evidence="4">
    <location>
        <begin position="11"/>
        <end position="167"/>
    </location>
</feature>
<comment type="caution">
    <text evidence="5">The sequence shown here is derived from an EMBL/GenBank/DDBJ whole genome shotgun (WGS) entry which is preliminary data.</text>
</comment>
<dbReference type="InterPro" id="IPR029479">
    <property type="entry name" value="Nitroreductase"/>
</dbReference>
<dbReference type="InterPro" id="IPR050627">
    <property type="entry name" value="Nitroreductase/BluB"/>
</dbReference>
<dbReference type="SUPFAM" id="SSF55469">
    <property type="entry name" value="FMN-dependent nitroreductase-like"/>
    <property type="match status" value="1"/>
</dbReference>
<reference evidence="5 6" key="1">
    <citation type="journal article" date="2018" name="J. Biol. Chem.">
        <title>Discovery of the actinoplanic acid pathway in Streptomyces rapamycinicus reveals a genetically conserved synergism with rapamycin.</title>
        <authorList>
            <person name="Mrak P."/>
            <person name="Krastel P."/>
            <person name="Pivk Lukancic P."/>
            <person name="Tao J."/>
            <person name="Pistorius D."/>
            <person name="Moore C.M."/>
        </authorList>
    </citation>
    <scope>NUCLEOTIDE SEQUENCE [LARGE SCALE GENOMIC DNA]</scope>
    <source>
        <strain evidence="5 6">NRRL 5491</strain>
    </source>
</reference>
<evidence type="ECO:0000313" key="6">
    <source>
        <dbReference type="Proteomes" id="UP000281594"/>
    </source>
</evidence>
<keyword evidence="1" id="KW-0285">Flavoprotein</keyword>
<keyword evidence="3" id="KW-0560">Oxidoreductase</keyword>
<dbReference type="PANTHER" id="PTHR23026:SF90">
    <property type="entry name" value="IODOTYROSINE DEIODINASE 1"/>
    <property type="match status" value="1"/>
</dbReference>